<dbReference type="PANTHER" id="PTHR10587:SF137">
    <property type="entry name" value="4-DEOXY-4-FORMAMIDO-L-ARABINOSE-PHOSPHOUNDECAPRENOL DEFORMYLASE ARND-RELATED"/>
    <property type="match status" value="1"/>
</dbReference>
<proteinExistence type="predicted"/>
<dbReference type="PROSITE" id="PS51677">
    <property type="entry name" value="NODB"/>
    <property type="match status" value="1"/>
</dbReference>
<protein>
    <submittedName>
        <fullName evidence="2">Polysaccharide deacetylase family protein</fullName>
    </submittedName>
</protein>
<gene>
    <name evidence="2" type="ORF">JQN70_06550</name>
</gene>
<dbReference type="EMBL" id="JAFDVD010000007">
    <property type="protein sequence ID" value="MBM6400037.1"/>
    <property type="molecule type" value="Genomic_DNA"/>
</dbReference>
<evidence type="ECO:0000313" key="3">
    <source>
        <dbReference type="Proteomes" id="UP001430172"/>
    </source>
</evidence>
<dbReference type="Pfam" id="PF01522">
    <property type="entry name" value="Polysacc_deac_1"/>
    <property type="match status" value="1"/>
</dbReference>
<feature type="domain" description="NodB homology" evidence="1">
    <location>
        <begin position="32"/>
        <end position="212"/>
    </location>
</feature>
<evidence type="ECO:0000313" key="2">
    <source>
        <dbReference type="EMBL" id="MBM6400037.1"/>
    </source>
</evidence>
<dbReference type="PANTHER" id="PTHR10587">
    <property type="entry name" value="GLYCOSYL TRANSFERASE-RELATED"/>
    <property type="match status" value="1"/>
</dbReference>
<dbReference type="CDD" id="cd10959">
    <property type="entry name" value="CE4_NodB_like_3"/>
    <property type="match status" value="1"/>
</dbReference>
<evidence type="ECO:0000259" key="1">
    <source>
        <dbReference type="PROSITE" id="PS51677"/>
    </source>
</evidence>
<dbReference type="InterPro" id="IPR002509">
    <property type="entry name" value="NODB_dom"/>
</dbReference>
<dbReference type="SUPFAM" id="SSF88713">
    <property type="entry name" value="Glycoside hydrolase/deacetylase"/>
    <property type="match status" value="1"/>
</dbReference>
<comment type="caution">
    <text evidence="2">The sequence shown here is derived from an EMBL/GenBank/DDBJ whole genome shotgun (WGS) entry which is preliminary data.</text>
</comment>
<organism evidence="2 3">
    <name type="scientific">Phycicoccus sonneratiae</name>
    <dbReference type="NCBI Taxonomy" id="2807628"/>
    <lineage>
        <taxon>Bacteria</taxon>
        <taxon>Bacillati</taxon>
        <taxon>Actinomycetota</taxon>
        <taxon>Actinomycetes</taxon>
        <taxon>Micrococcales</taxon>
        <taxon>Intrasporangiaceae</taxon>
        <taxon>Phycicoccus</taxon>
    </lineage>
</organism>
<dbReference type="Gene3D" id="3.20.20.370">
    <property type="entry name" value="Glycoside hydrolase/deacetylase"/>
    <property type="match status" value="1"/>
</dbReference>
<dbReference type="RefSeq" id="WP_204130516.1">
    <property type="nucleotide sequence ID" value="NZ_JAFDVD010000007.1"/>
</dbReference>
<dbReference type="InterPro" id="IPR050248">
    <property type="entry name" value="Polysacc_deacetylase_ArnD"/>
</dbReference>
<dbReference type="Proteomes" id="UP001430172">
    <property type="component" value="Unassembled WGS sequence"/>
</dbReference>
<reference evidence="2" key="1">
    <citation type="submission" date="2021-02" db="EMBL/GenBank/DDBJ databases">
        <title>Phycicoccus sp. MQZ13P-5T, whole genome shotgun sequence.</title>
        <authorList>
            <person name="Tuo L."/>
        </authorList>
    </citation>
    <scope>NUCLEOTIDE SEQUENCE</scope>
    <source>
        <strain evidence="2">MQZ13P-5</strain>
    </source>
</reference>
<accession>A0ABS2CJI4</accession>
<keyword evidence="3" id="KW-1185">Reference proteome</keyword>
<sequence>MVGVLAVRQSPALARMLSHQRVLLVQVPTDGPEVALTLDDGPDPSLTPRVLDVLARHDARATFFVLGSRVEAHPEVARAVVEAGHGIGNHGWADRPAVAQPTAAYLRDLERATAAVEAATGTSPTLTRPGSGAVRPAQVRGATALGLRTVLGSVAVPDAEVHDIETSARFVLDRVQPGSVVVLHEGTPARHRVVDLLEHLLPRLTDRGRRCVTLDELLTRADAGRGPQRSIS</sequence>
<name>A0ABS2CJI4_9MICO</name>
<dbReference type="InterPro" id="IPR011330">
    <property type="entry name" value="Glyco_hydro/deAcase_b/a-brl"/>
</dbReference>